<evidence type="ECO:0000313" key="7">
    <source>
        <dbReference type="Proteomes" id="UP001159427"/>
    </source>
</evidence>
<evidence type="ECO:0000256" key="2">
    <source>
        <dbReference type="ARBA" id="ARBA00007161"/>
    </source>
</evidence>
<keyword evidence="7" id="KW-1185">Reference proteome</keyword>
<evidence type="ECO:0000256" key="1">
    <source>
        <dbReference type="ARBA" id="ARBA00004370"/>
    </source>
</evidence>
<accession>A0ABN8T2T0</accession>
<proteinExistence type="inferred from homology"/>
<sequence>MGNCHMASDREAVVVSGGCCIPRTQKYKAVAGKWKCLWTWAGLSKVERLTLDVLTFKHVFKNVRTAQRRRVSVSIIVDVQIMQDLQHFARASDYFLGKTKDEIGSVILNVLETHLQDIYGELAVKCINEDANHFAPRVQKAATPDMWDLGVLIHNFFIIDVTREEMI</sequence>
<comment type="similarity">
    <text evidence="2 4">Belongs to the band 7/mec-2 family. Flotillin subfamily.</text>
</comment>
<dbReference type="InterPro" id="IPR036013">
    <property type="entry name" value="Band_7/SPFH_dom_sf"/>
</dbReference>
<dbReference type="Proteomes" id="UP001159427">
    <property type="component" value="Unassembled WGS sequence"/>
</dbReference>
<dbReference type="InterPro" id="IPR027705">
    <property type="entry name" value="Flotillin_fam"/>
</dbReference>
<evidence type="ECO:0000256" key="4">
    <source>
        <dbReference type="RuleBase" id="RU366054"/>
    </source>
</evidence>
<name>A0ABN8T2T0_9CNID</name>
<comment type="caution">
    <text evidence="6">The sequence shown here is derived from an EMBL/GenBank/DDBJ whole genome shotgun (WGS) entry which is preliminary data.</text>
</comment>
<dbReference type="InterPro" id="IPR001107">
    <property type="entry name" value="Band_7"/>
</dbReference>
<organism evidence="6 7">
    <name type="scientific">Porites evermanni</name>
    <dbReference type="NCBI Taxonomy" id="104178"/>
    <lineage>
        <taxon>Eukaryota</taxon>
        <taxon>Metazoa</taxon>
        <taxon>Cnidaria</taxon>
        <taxon>Anthozoa</taxon>
        <taxon>Hexacorallia</taxon>
        <taxon>Scleractinia</taxon>
        <taxon>Fungiina</taxon>
        <taxon>Poritidae</taxon>
        <taxon>Porites</taxon>
    </lineage>
</organism>
<dbReference type="SUPFAM" id="SSF117892">
    <property type="entry name" value="Band 7/SPFH domain"/>
    <property type="match status" value="1"/>
</dbReference>
<dbReference type="PANTHER" id="PTHR13806:SF46">
    <property type="entry name" value="FLOTILLIN-1-RELATED"/>
    <property type="match status" value="1"/>
</dbReference>
<dbReference type="PANTHER" id="PTHR13806">
    <property type="entry name" value="FLOTILLIN-RELATED"/>
    <property type="match status" value="1"/>
</dbReference>
<protein>
    <recommendedName>
        <fullName evidence="5">Band 7 domain-containing protein</fullName>
    </recommendedName>
</protein>
<feature type="domain" description="Band 7" evidence="5">
    <location>
        <begin position="38"/>
        <end position="162"/>
    </location>
</feature>
<gene>
    <name evidence="6" type="ORF">PEVE_00035956</name>
</gene>
<evidence type="ECO:0000313" key="6">
    <source>
        <dbReference type="EMBL" id="CAH3198246.1"/>
    </source>
</evidence>
<keyword evidence="3" id="KW-0472">Membrane</keyword>
<dbReference type="Gene3D" id="3.30.479.30">
    <property type="entry name" value="Band 7 domain"/>
    <property type="match status" value="1"/>
</dbReference>
<reference evidence="6 7" key="1">
    <citation type="submission" date="2022-05" db="EMBL/GenBank/DDBJ databases">
        <authorList>
            <consortium name="Genoscope - CEA"/>
            <person name="William W."/>
        </authorList>
    </citation>
    <scope>NUCLEOTIDE SEQUENCE [LARGE SCALE GENOMIC DNA]</scope>
</reference>
<evidence type="ECO:0000259" key="5">
    <source>
        <dbReference type="Pfam" id="PF01145"/>
    </source>
</evidence>
<evidence type="ECO:0000256" key="3">
    <source>
        <dbReference type="ARBA" id="ARBA00023136"/>
    </source>
</evidence>
<comment type="subcellular location">
    <subcellularLocation>
        <location evidence="1">Membrane</location>
    </subcellularLocation>
</comment>
<dbReference type="Pfam" id="PF01145">
    <property type="entry name" value="Band_7"/>
    <property type="match status" value="1"/>
</dbReference>
<dbReference type="EMBL" id="CALNXI010005657">
    <property type="protein sequence ID" value="CAH3198246.1"/>
    <property type="molecule type" value="Genomic_DNA"/>
</dbReference>